<proteinExistence type="predicted"/>
<dbReference type="Proteomes" id="UP000270530">
    <property type="component" value="Chromosome"/>
</dbReference>
<feature type="signal peptide" evidence="2">
    <location>
        <begin position="1"/>
        <end position="22"/>
    </location>
</feature>
<keyword evidence="2" id="KW-0732">Signal</keyword>
<dbReference type="EMBL" id="AP018560">
    <property type="protein sequence ID" value="BBD79820.1"/>
    <property type="molecule type" value="Genomic_DNA"/>
</dbReference>
<feature type="compositionally biased region" description="Low complexity" evidence="1">
    <location>
        <begin position="49"/>
        <end position="58"/>
    </location>
</feature>
<gene>
    <name evidence="3" type="ORF">ALSL_1158</name>
</gene>
<name>A0A2Z6E425_9GAMM</name>
<accession>A0A2Z6E425</accession>
<protein>
    <recommendedName>
        <fullName evidence="5">DUF1318 domain-containing protein</fullName>
    </recommendedName>
</protein>
<reference evidence="4" key="2">
    <citation type="submission" date="2018-06" db="EMBL/GenBank/DDBJ databases">
        <title>Genome sequence of Rhodanobacteraceae bacterium strain Dysh456.</title>
        <authorList>
            <person name="Fukui M."/>
        </authorList>
    </citation>
    <scope>NUCLEOTIDE SEQUENCE [LARGE SCALE GENOMIC DNA]</scope>
    <source>
        <strain evidence="4">Dysh456</strain>
    </source>
</reference>
<sequence length="204" mass="22305">MRKSLFLCFSLWLLLAAGCVTVNVYFPEAAAQQAADRFIDSVIDAQDAAPAKPASSTSPRRDPPAPTARPPAAMLLELLVPSAQAAQTPDLTLETPATRAIHARMRERFAHDLAPLLDGGVVGLTRDGLVALRDADGLDPAARARAEAVIAAENRDREALYREIAQANGHPEWEAQIRVTFARSWIEHARPGWYHQDAAGRWQR</sequence>
<feature type="chain" id="PRO_5016350787" description="DUF1318 domain-containing protein" evidence="2">
    <location>
        <begin position="23"/>
        <end position="204"/>
    </location>
</feature>
<dbReference type="PROSITE" id="PS51257">
    <property type="entry name" value="PROKAR_LIPOPROTEIN"/>
    <property type="match status" value="1"/>
</dbReference>
<evidence type="ECO:0008006" key="5">
    <source>
        <dbReference type="Google" id="ProtNLM"/>
    </source>
</evidence>
<evidence type="ECO:0000313" key="3">
    <source>
        <dbReference type="EMBL" id="BBD79820.1"/>
    </source>
</evidence>
<evidence type="ECO:0000256" key="2">
    <source>
        <dbReference type="SAM" id="SignalP"/>
    </source>
</evidence>
<dbReference type="Pfam" id="PF07027">
    <property type="entry name" value="DUF1318"/>
    <property type="match status" value="1"/>
</dbReference>
<organism evidence="3 4">
    <name type="scientific">Aerosticca soli</name>
    <dbReference type="NCBI Taxonomy" id="2010829"/>
    <lineage>
        <taxon>Bacteria</taxon>
        <taxon>Pseudomonadati</taxon>
        <taxon>Pseudomonadota</taxon>
        <taxon>Gammaproteobacteria</taxon>
        <taxon>Lysobacterales</taxon>
        <taxon>Rhodanobacteraceae</taxon>
        <taxon>Aerosticca</taxon>
    </lineage>
</organism>
<dbReference type="RefSeq" id="WP_126537294.1">
    <property type="nucleotide sequence ID" value="NZ_AP018560.1"/>
</dbReference>
<reference evidence="4" key="1">
    <citation type="submission" date="2018-04" db="EMBL/GenBank/DDBJ databases">
        <authorList>
            <person name="Watanabe M."/>
            <person name="Kojima H."/>
        </authorList>
    </citation>
    <scope>NUCLEOTIDE SEQUENCE [LARGE SCALE GENOMIC DNA]</scope>
    <source>
        <strain evidence="4">Dysh456</strain>
    </source>
</reference>
<dbReference type="AlphaFoldDB" id="A0A2Z6E425"/>
<keyword evidence="4" id="KW-1185">Reference proteome</keyword>
<dbReference type="InterPro" id="IPR008309">
    <property type="entry name" value="YdbL"/>
</dbReference>
<feature type="region of interest" description="Disordered" evidence="1">
    <location>
        <begin position="49"/>
        <end position="69"/>
    </location>
</feature>
<evidence type="ECO:0000313" key="4">
    <source>
        <dbReference type="Proteomes" id="UP000270530"/>
    </source>
</evidence>
<dbReference type="KEGG" id="rbd:ALSL_1158"/>
<dbReference type="OrthoDB" id="8526313at2"/>
<evidence type="ECO:0000256" key="1">
    <source>
        <dbReference type="SAM" id="MobiDB-lite"/>
    </source>
</evidence>